<dbReference type="EMBL" id="BARU01006452">
    <property type="protein sequence ID" value="GAH47293.1"/>
    <property type="molecule type" value="Genomic_DNA"/>
</dbReference>
<feature type="non-terminal residue" evidence="1">
    <location>
        <position position="1"/>
    </location>
</feature>
<proteinExistence type="predicted"/>
<name>X1HPR4_9ZZZZ</name>
<organism evidence="1">
    <name type="scientific">marine sediment metagenome</name>
    <dbReference type="NCBI Taxonomy" id="412755"/>
    <lineage>
        <taxon>unclassified sequences</taxon>
        <taxon>metagenomes</taxon>
        <taxon>ecological metagenomes</taxon>
    </lineage>
</organism>
<dbReference type="AlphaFoldDB" id="X1HPR4"/>
<sequence>DTKNKNGKNVVSGIYFYLIKDGTGKVLKKSKFAIIR</sequence>
<comment type="caution">
    <text evidence="1">The sequence shown here is derived from an EMBL/GenBank/DDBJ whole genome shotgun (WGS) entry which is preliminary data.</text>
</comment>
<accession>X1HPR4</accession>
<evidence type="ECO:0000313" key="1">
    <source>
        <dbReference type="EMBL" id="GAH47293.1"/>
    </source>
</evidence>
<gene>
    <name evidence="1" type="ORF">S03H2_12699</name>
</gene>
<reference evidence="1" key="1">
    <citation type="journal article" date="2014" name="Front. Microbiol.">
        <title>High frequency of phylogenetically diverse reductive dehalogenase-homologous genes in deep subseafloor sedimentary metagenomes.</title>
        <authorList>
            <person name="Kawai M."/>
            <person name="Futagami T."/>
            <person name="Toyoda A."/>
            <person name="Takaki Y."/>
            <person name="Nishi S."/>
            <person name="Hori S."/>
            <person name="Arai W."/>
            <person name="Tsubouchi T."/>
            <person name="Morono Y."/>
            <person name="Uchiyama I."/>
            <person name="Ito T."/>
            <person name="Fujiyama A."/>
            <person name="Inagaki F."/>
            <person name="Takami H."/>
        </authorList>
    </citation>
    <scope>NUCLEOTIDE SEQUENCE</scope>
    <source>
        <strain evidence="1">Expedition CK06-06</strain>
    </source>
</reference>
<protein>
    <submittedName>
        <fullName evidence="1">Uncharacterized protein</fullName>
    </submittedName>
</protein>